<keyword evidence="3" id="KW-1185">Reference proteome</keyword>
<dbReference type="RefSeq" id="WP_277866441.1">
    <property type="nucleotide sequence ID" value="NZ_JAKKUT010000002.1"/>
</dbReference>
<proteinExistence type="predicted"/>
<dbReference type="Proteomes" id="UP001154265">
    <property type="component" value="Unassembled WGS sequence"/>
</dbReference>
<protein>
    <submittedName>
        <fullName evidence="2">Phasin family protein</fullName>
    </submittedName>
</protein>
<dbReference type="InterPro" id="IPR008769">
    <property type="entry name" value="PhaF_PhaI"/>
</dbReference>
<gene>
    <name evidence="2" type="ORF">L3556_06230</name>
</gene>
<keyword evidence="1" id="KW-0175">Coiled coil</keyword>
<evidence type="ECO:0000313" key="2">
    <source>
        <dbReference type="EMBL" id="MDG2990532.1"/>
    </source>
</evidence>
<comment type="caution">
    <text evidence="2">The sequence shown here is derived from an EMBL/GenBank/DDBJ whole genome shotgun (WGS) entry which is preliminary data.</text>
</comment>
<evidence type="ECO:0000256" key="1">
    <source>
        <dbReference type="SAM" id="Coils"/>
    </source>
</evidence>
<feature type="coiled-coil region" evidence="1">
    <location>
        <begin position="51"/>
        <end position="104"/>
    </location>
</feature>
<dbReference type="EMBL" id="JAKKUT010000002">
    <property type="protein sequence ID" value="MDG2990532.1"/>
    <property type="molecule type" value="Genomic_DNA"/>
</dbReference>
<reference evidence="2" key="2">
    <citation type="submission" date="2022-01" db="EMBL/GenBank/DDBJ databases">
        <authorList>
            <person name="Zivanovic Y."/>
            <person name="Moreira D."/>
            <person name="Lopez-Garcia P."/>
        </authorList>
    </citation>
    <scope>NUCLEOTIDE SEQUENCE</scope>
    <source>
        <strain evidence="2">G9</strain>
    </source>
</reference>
<evidence type="ECO:0000313" key="3">
    <source>
        <dbReference type="Proteomes" id="UP001154265"/>
    </source>
</evidence>
<dbReference type="PANTHER" id="PTHR38664">
    <property type="entry name" value="SLR0058 PROTEIN"/>
    <property type="match status" value="1"/>
</dbReference>
<dbReference type="PANTHER" id="PTHR38664:SF1">
    <property type="entry name" value="SLR0058 PROTEIN"/>
    <property type="match status" value="1"/>
</dbReference>
<dbReference type="SUPFAM" id="SSF58113">
    <property type="entry name" value="Apolipoprotein A-I"/>
    <property type="match status" value="1"/>
</dbReference>
<sequence length="106" mass="12306">MDSKNLLQQLLLLGVGTTSLVADKLRQVTDQWVKEGRINADQAKTMVDEILENLRDDASSLDDAVQRQMKQFLEDLGVPRQSELDELRGRIDRLERELRELKNRSW</sequence>
<reference evidence="2" key="1">
    <citation type="journal article" date="2022" name="Genome Biol. Evol.">
        <title>A New Gene Family Diagnostic for Intracellular Biomineralization of Amorphous Ca Carbonates by Cyanobacteria.</title>
        <authorList>
            <person name="Benzerara K."/>
            <person name="Duprat E."/>
            <person name="Bitard-Feildel T."/>
            <person name="Caumes G."/>
            <person name="Cassier-Chauvat C."/>
            <person name="Chauvat F."/>
            <person name="Dezi M."/>
            <person name="Diop S.I."/>
            <person name="Gaschignard G."/>
            <person name="Gorgen S."/>
            <person name="Gugger M."/>
            <person name="Lopez-Garcia P."/>
            <person name="Millet M."/>
            <person name="Skouri-Panet F."/>
            <person name="Moreira D."/>
            <person name="Callebaut I."/>
        </authorList>
    </citation>
    <scope>NUCLEOTIDE SEQUENCE</scope>
    <source>
        <strain evidence="2">G9</strain>
    </source>
</reference>
<name>A0ABT6EYP3_9SYNE</name>
<dbReference type="Pfam" id="PF05597">
    <property type="entry name" value="Phasin"/>
    <property type="match status" value="1"/>
</dbReference>
<organism evidence="2 3">
    <name type="scientific">Candidatus Synechococcus calcipolaris G9</name>
    <dbReference type="NCBI Taxonomy" id="1497997"/>
    <lineage>
        <taxon>Bacteria</taxon>
        <taxon>Bacillati</taxon>
        <taxon>Cyanobacteriota</taxon>
        <taxon>Cyanophyceae</taxon>
        <taxon>Synechococcales</taxon>
        <taxon>Synechococcaceae</taxon>
        <taxon>Synechococcus</taxon>
    </lineage>
</organism>
<accession>A0ABT6EYP3</accession>